<feature type="region of interest" description="Disordered" evidence="1">
    <location>
        <begin position="239"/>
        <end position="258"/>
    </location>
</feature>
<keyword evidence="3" id="KW-1185">Reference proteome</keyword>
<dbReference type="Proteomes" id="UP001307705">
    <property type="component" value="Unassembled WGS sequence"/>
</dbReference>
<organism evidence="2 3">
    <name type="scientific">Algoriphagus taiwanensis</name>
    <dbReference type="NCBI Taxonomy" id="1445656"/>
    <lineage>
        <taxon>Bacteria</taxon>
        <taxon>Pseudomonadati</taxon>
        <taxon>Bacteroidota</taxon>
        <taxon>Cytophagia</taxon>
        <taxon>Cytophagales</taxon>
        <taxon>Cyclobacteriaceae</taxon>
        <taxon>Algoriphagus</taxon>
    </lineage>
</organism>
<dbReference type="EMBL" id="BTPE01000003">
    <property type="protein sequence ID" value="GMQ32808.1"/>
    <property type="molecule type" value="Genomic_DNA"/>
</dbReference>
<evidence type="ECO:0000313" key="3">
    <source>
        <dbReference type="Proteomes" id="UP001307705"/>
    </source>
</evidence>
<name>A0ABQ6PY99_9BACT</name>
<proteinExistence type="predicted"/>
<accession>A0ABQ6PY99</accession>
<evidence type="ECO:0000313" key="2">
    <source>
        <dbReference type="EMBL" id="GMQ32808.1"/>
    </source>
</evidence>
<comment type="caution">
    <text evidence="2">The sequence shown here is derived from an EMBL/GenBank/DDBJ whole genome shotgun (WGS) entry which is preliminary data.</text>
</comment>
<evidence type="ECO:0000256" key="1">
    <source>
        <dbReference type="SAM" id="MobiDB-lite"/>
    </source>
</evidence>
<feature type="compositionally biased region" description="Polar residues" evidence="1">
    <location>
        <begin position="240"/>
        <end position="258"/>
    </location>
</feature>
<reference evidence="2 3" key="1">
    <citation type="submission" date="2023-08" db="EMBL/GenBank/DDBJ databases">
        <title>Draft genome sequence of Algoriphagus taiwanensis.</title>
        <authorList>
            <person name="Takatani N."/>
            <person name="Hosokawa M."/>
            <person name="Sawabe T."/>
        </authorList>
    </citation>
    <scope>NUCLEOTIDE SEQUENCE [LARGE SCALE GENOMIC DNA]</scope>
    <source>
        <strain evidence="2 3">JCM 19755</strain>
    </source>
</reference>
<protein>
    <submittedName>
        <fullName evidence="2">Uncharacterized protein</fullName>
    </submittedName>
</protein>
<dbReference type="RefSeq" id="WP_338227610.1">
    <property type="nucleotide sequence ID" value="NZ_BTPE01000003.1"/>
</dbReference>
<sequence length="272" mass="30790">MKNHLLLPITLLISFFLLLPESFTLNLKEKDLKVATSESIKIRESTIDLQVSIGDKLFVFGKKSGTLDMVKVGMDLLPFSQLIQESNPTIKLRQIGWKRLKNGTVQIISSFDSWPTGLTWSIYPDGKLKMEASGDVLTASSSELPLGLDFDYPEMQLKKVTWKEHSGAWGEWDPESPNQYPPQFFNSIDFVDLTFDQVGVKVKSADRGVGLQWKSKDEVNQNSDIRFVLRQEDAELARISKSSDTPDSFNSQEVSPDKINTSKGMSLWFEFQ</sequence>
<gene>
    <name evidence="2" type="ORF">Ataiwa_10800</name>
</gene>